<organism evidence="1 2">
    <name type="scientific">Blastococcus saxobsidens</name>
    <dbReference type="NCBI Taxonomy" id="138336"/>
    <lineage>
        <taxon>Bacteria</taxon>
        <taxon>Bacillati</taxon>
        <taxon>Actinomycetota</taxon>
        <taxon>Actinomycetes</taxon>
        <taxon>Geodermatophilales</taxon>
        <taxon>Geodermatophilaceae</taxon>
        <taxon>Blastococcus</taxon>
    </lineage>
</organism>
<protein>
    <submittedName>
        <fullName evidence="1">Uncharacterized protein</fullName>
    </submittedName>
</protein>
<reference evidence="1 2" key="1">
    <citation type="submission" date="2019-12" db="EMBL/GenBank/DDBJ databases">
        <title>the WGS of Blastococcus saxobsidens 67B17.</title>
        <authorList>
            <person name="Jiang Z."/>
        </authorList>
    </citation>
    <scope>NUCLEOTIDE SEQUENCE [LARGE SCALE GENOMIC DNA]</scope>
    <source>
        <strain evidence="1 2">67B17</strain>
    </source>
</reference>
<dbReference type="RefSeq" id="WP_163206847.1">
    <property type="nucleotide sequence ID" value="NZ_JAAGWG010000025.1"/>
</dbReference>
<evidence type="ECO:0000313" key="2">
    <source>
        <dbReference type="Proteomes" id="UP000479241"/>
    </source>
</evidence>
<accession>A0A6L9W6W0</accession>
<comment type="caution">
    <text evidence="1">The sequence shown here is derived from an EMBL/GenBank/DDBJ whole genome shotgun (WGS) entry which is preliminary data.</text>
</comment>
<gene>
    <name evidence="1" type="ORF">GCU60_15575</name>
</gene>
<sequence length="95" mass="10150">MTATDDDRQTRLRALYALLSAADPSPSGQASEEEWTRWMDRTGADGELAGLVHSASHGARFDAAELAPHREASARLGSRLDPDAVAEAYRLLAAG</sequence>
<dbReference type="Proteomes" id="UP000479241">
    <property type="component" value="Unassembled WGS sequence"/>
</dbReference>
<dbReference type="EMBL" id="JAAGWG010000025">
    <property type="protein sequence ID" value="NEK87161.1"/>
    <property type="molecule type" value="Genomic_DNA"/>
</dbReference>
<dbReference type="AlphaFoldDB" id="A0A6L9W6W0"/>
<proteinExistence type="predicted"/>
<name>A0A6L9W6W0_9ACTN</name>
<evidence type="ECO:0000313" key="1">
    <source>
        <dbReference type="EMBL" id="NEK87161.1"/>
    </source>
</evidence>